<dbReference type="PANTHER" id="PTHR32046">
    <property type="entry name" value="G DOMAIN-CONTAINING PROTEIN"/>
    <property type="match status" value="1"/>
</dbReference>
<gene>
    <name evidence="2" type="ORF">KIK155_LOCUS1717</name>
    <name evidence="3" type="ORF">TOA249_LOCUS6214</name>
</gene>
<feature type="compositionally biased region" description="Low complexity" evidence="1">
    <location>
        <begin position="491"/>
        <end position="504"/>
    </location>
</feature>
<dbReference type="Proteomes" id="UP000663838">
    <property type="component" value="Unassembled WGS sequence"/>
</dbReference>
<dbReference type="InterPro" id="IPR025662">
    <property type="entry name" value="Sigma_54_int_dom_ATP-bd_1"/>
</dbReference>
<feature type="region of interest" description="Disordered" evidence="1">
    <location>
        <begin position="475"/>
        <end position="505"/>
    </location>
</feature>
<dbReference type="Proteomes" id="UP000663865">
    <property type="component" value="Unassembled WGS sequence"/>
</dbReference>
<accession>A0A817USU0</accession>
<dbReference type="PANTHER" id="PTHR32046:SF11">
    <property type="entry name" value="IMMUNE-ASSOCIATED NUCLEOTIDE-BINDING PROTEIN 10-LIKE"/>
    <property type="match status" value="1"/>
</dbReference>
<dbReference type="Gene3D" id="3.40.50.300">
    <property type="entry name" value="P-loop containing nucleotide triphosphate hydrolases"/>
    <property type="match status" value="1"/>
</dbReference>
<dbReference type="EMBL" id="CAJOBS010000260">
    <property type="protein sequence ID" value="CAF4537377.1"/>
    <property type="molecule type" value="Genomic_DNA"/>
</dbReference>
<dbReference type="AlphaFoldDB" id="A0A817USU0"/>
<dbReference type="InterPro" id="IPR027417">
    <property type="entry name" value="P-loop_NTPase"/>
</dbReference>
<evidence type="ECO:0000313" key="2">
    <source>
        <dbReference type="EMBL" id="CAF3331780.1"/>
    </source>
</evidence>
<name>A0A817USU0_9BILA</name>
<evidence type="ECO:0000256" key="1">
    <source>
        <dbReference type="SAM" id="MobiDB-lite"/>
    </source>
</evidence>
<dbReference type="EMBL" id="CAJNYV010000044">
    <property type="protein sequence ID" value="CAF3331780.1"/>
    <property type="molecule type" value="Genomic_DNA"/>
</dbReference>
<sequence>MAERKLQKVDQIQLLDPIKVAAIDSTGTIGSFYDGYRDRIQKELAWNSEDTVTSILQKTECVLKNGSKYHNGNFLHVINKPEGLHLSILSGLVHVKGIASLVNYPYPVNEYTRYLLYSYTYKEEQVSDKLKQSRKMSKSLRIPASATHIITGVSKGIDVIIVLRLPSESEIMTKIDEVLQRICFQLKNEETAFELNLDDENILGQITDTMVYSNIPSLMTLFTVRDACLYINEHKNESIYQPITYILQSKKWLYTGDLQMNAKFTSIPAALNTDIEQYLVSLSNTVKTIKHHLASFYNAVSYQYFEIQIREKQCKLQKLEKVHNQIIERIQQWIIDLRKGRTSNSKKDQLFQHSDHDDFLKQAASLQENIDILTEKEQFISKLAEQRFEYCNAIELNLTKSNYRNKLRTKLKKKNENNLILCTNDKLNKKNEAKLNNHCARLRQDVLNNQNVSLTYADFSYTSIELQDMEIITTPETNNRNDIKTKKKPSTEPTKSKTPTSTTPDSRINILLLGETGVGKSTFINAFVNYLKFKTFEDAQSNTPVVLIPVSFLITVGNNFEERVVKFGDYDTSNNEDFEHPGESVTQHCRTYEFHLSGSDEQKLCIIDTPGFGDTRGLDQDDLNMQDILEYISSLAHLNAVCFLLRPNSSKLHTFFRMCFIQLLDLLGPNVHTNIIFCFTNARSTFYSPGDTAPLLKNLLKSFSMNDIPFKRDNTFCFDNESFRYLVSLQDGIDFSNDEKHDYEMSWSTSAKESNRLIEYIQTTLIECRLDSEWKSIKRAQVEINHMIRPMLHVMQNILRNNILYEMNITNKSIEMLPKAIHRPASICLSCASYPILVGNFWIAKNIPHEFLKKCLSCNCLVDKHIPINYVINYEYSNAPVRTTQKEMIHMASQLAIVGAEFDYFLVRITHASRSSPFLSGLERIIDEENKLCESQTSNHLNVKQVKNLIEIQCIYEKRMKDLLSNQQLTDLSNIDTRIATIRKYPMIEKQLEIMKQTQEMMTELYEVSEG</sequence>
<reference evidence="2" key="1">
    <citation type="submission" date="2021-02" db="EMBL/GenBank/DDBJ databases">
        <authorList>
            <person name="Nowell W R."/>
        </authorList>
    </citation>
    <scope>NUCLEOTIDE SEQUENCE</scope>
</reference>
<protein>
    <recommendedName>
        <fullName evidence="5">G domain-containing protein</fullName>
    </recommendedName>
</protein>
<organism evidence="2 4">
    <name type="scientific">Rotaria socialis</name>
    <dbReference type="NCBI Taxonomy" id="392032"/>
    <lineage>
        <taxon>Eukaryota</taxon>
        <taxon>Metazoa</taxon>
        <taxon>Spiralia</taxon>
        <taxon>Gnathifera</taxon>
        <taxon>Rotifera</taxon>
        <taxon>Eurotatoria</taxon>
        <taxon>Bdelloidea</taxon>
        <taxon>Philodinida</taxon>
        <taxon>Philodinidae</taxon>
        <taxon>Rotaria</taxon>
    </lineage>
</organism>
<evidence type="ECO:0000313" key="3">
    <source>
        <dbReference type="EMBL" id="CAF4537377.1"/>
    </source>
</evidence>
<dbReference type="PROSITE" id="PS00675">
    <property type="entry name" value="SIGMA54_INTERACT_1"/>
    <property type="match status" value="1"/>
</dbReference>
<evidence type="ECO:0008006" key="5">
    <source>
        <dbReference type="Google" id="ProtNLM"/>
    </source>
</evidence>
<dbReference type="SUPFAM" id="SSF52540">
    <property type="entry name" value="P-loop containing nucleoside triphosphate hydrolases"/>
    <property type="match status" value="1"/>
</dbReference>
<comment type="caution">
    <text evidence="2">The sequence shown here is derived from an EMBL/GenBank/DDBJ whole genome shotgun (WGS) entry which is preliminary data.</text>
</comment>
<proteinExistence type="predicted"/>
<evidence type="ECO:0000313" key="4">
    <source>
        <dbReference type="Proteomes" id="UP000663865"/>
    </source>
</evidence>